<dbReference type="AlphaFoldDB" id="A0A7X0SL46"/>
<feature type="compositionally biased region" description="Pro residues" evidence="1">
    <location>
        <begin position="99"/>
        <end position="153"/>
    </location>
</feature>
<keyword evidence="3" id="KW-1185">Reference proteome</keyword>
<evidence type="ECO:0000256" key="1">
    <source>
        <dbReference type="SAM" id="MobiDB-lite"/>
    </source>
</evidence>
<accession>A0A7X0SL46</accession>
<reference evidence="2 3" key="1">
    <citation type="submission" date="2020-08" db="EMBL/GenBank/DDBJ databases">
        <title>Cohnella phylogeny.</title>
        <authorList>
            <person name="Dunlap C."/>
        </authorList>
    </citation>
    <scope>NUCLEOTIDE SEQUENCE [LARGE SCALE GENOMIC DNA]</scope>
    <source>
        <strain evidence="2 3">CBP 2801</strain>
    </source>
</reference>
<sequence length="250" mass="25626">MSKTRSQPKRPIAKASSGTSKVKLAAHAPKGKSAQAAGKKASGRKVKLHRSEAAEPAQAPARQVPWWVFPENERMMPGPGGTPSGPAQQIGPGFGPGFGPGPGPGLFPPGPGPFPPGPGPFPPGPGPFPPGPGPFPPGLGPFPPGPPPRPPFPFPPQAFISVRVAGGFAFPGASTATYVPFFPGITIGQALWSSGLVVFGPRGGIIAVSGIRIGGRVGLRIRYNGRLIPETLLNFPAEPNSSIVLELFVF</sequence>
<organism evidence="2 3">
    <name type="scientific">Cohnella zeiphila</name>
    <dbReference type="NCBI Taxonomy" id="2761120"/>
    <lineage>
        <taxon>Bacteria</taxon>
        <taxon>Bacillati</taxon>
        <taxon>Bacillota</taxon>
        <taxon>Bacilli</taxon>
        <taxon>Bacillales</taxon>
        <taxon>Paenibacillaceae</taxon>
        <taxon>Cohnella</taxon>
    </lineage>
</organism>
<feature type="region of interest" description="Disordered" evidence="1">
    <location>
        <begin position="1"/>
        <end position="153"/>
    </location>
</feature>
<dbReference type="EMBL" id="JACJVO010000016">
    <property type="protein sequence ID" value="MBB6732012.1"/>
    <property type="molecule type" value="Genomic_DNA"/>
</dbReference>
<name>A0A7X0SL46_9BACL</name>
<gene>
    <name evidence="2" type="ORF">H7C18_13910</name>
</gene>
<evidence type="ECO:0000313" key="2">
    <source>
        <dbReference type="EMBL" id="MBB6732012.1"/>
    </source>
</evidence>
<feature type="compositionally biased region" description="Low complexity" evidence="1">
    <location>
        <begin position="54"/>
        <end position="63"/>
    </location>
</feature>
<protein>
    <submittedName>
        <fullName evidence="2">Uncharacterized protein</fullName>
    </submittedName>
</protein>
<feature type="compositionally biased region" description="Basic residues" evidence="1">
    <location>
        <begin position="1"/>
        <end position="12"/>
    </location>
</feature>
<comment type="caution">
    <text evidence="2">The sequence shown here is derived from an EMBL/GenBank/DDBJ whole genome shotgun (WGS) entry which is preliminary data.</text>
</comment>
<feature type="compositionally biased region" description="Low complexity" evidence="1">
    <location>
        <begin position="31"/>
        <end position="40"/>
    </location>
</feature>
<proteinExistence type="predicted"/>
<dbReference type="RefSeq" id="WP_185129678.1">
    <property type="nucleotide sequence ID" value="NZ_JACJVO010000016.1"/>
</dbReference>
<dbReference type="Proteomes" id="UP000564644">
    <property type="component" value="Unassembled WGS sequence"/>
</dbReference>
<evidence type="ECO:0000313" key="3">
    <source>
        <dbReference type="Proteomes" id="UP000564644"/>
    </source>
</evidence>